<protein>
    <submittedName>
        <fullName evidence="1">Uncharacterized protein</fullName>
    </submittedName>
</protein>
<evidence type="ECO:0000313" key="2">
    <source>
        <dbReference type="Proteomes" id="UP001454036"/>
    </source>
</evidence>
<sequence length="82" mass="9508">MPFTDRLDGVSLPKDELTMRVRQCVELEELKNKEGKTKDLRDTLSKRVDQSRTGKHQFGREFKGIGGRVIRGKTMNFWPKEG</sequence>
<dbReference type="EMBL" id="BAABME010000043">
    <property type="protein sequence ID" value="GAA0138903.1"/>
    <property type="molecule type" value="Genomic_DNA"/>
</dbReference>
<dbReference type="Proteomes" id="UP001454036">
    <property type="component" value="Unassembled WGS sequence"/>
</dbReference>
<proteinExistence type="predicted"/>
<evidence type="ECO:0000313" key="1">
    <source>
        <dbReference type="EMBL" id="GAA0138903.1"/>
    </source>
</evidence>
<reference evidence="1 2" key="1">
    <citation type="submission" date="2024-01" db="EMBL/GenBank/DDBJ databases">
        <title>The complete chloroplast genome sequence of Lithospermum erythrorhizon: insights into the phylogenetic relationship among Boraginaceae species and the maternal lineages of purple gromwells.</title>
        <authorList>
            <person name="Okada T."/>
            <person name="Watanabe K."/>
        </authorList>
    </citation>
    <scope>NUCLEOTIDE SEQUENCE [LARGE SCALE GENOMIC DNA]</scope>
</reference>
<dbReference type="AlphaFoldDB" id="A0AAV3NMC2"/>
<comment type="caution">
    <text evidence="1">The sequence shown here is derived from an EMBL/GenBank/DDBJ whole genome shotgun (WGS) entry which is preliminary data.</text>
</comment>
<name>A0AAV3NMC2_LITER</name>
<accession>A0AAV3NMC2</accession>
<keyword evidence="2" id="KW-1185">Reference proteome</keyword>
<organism evidence="1 2">
    <name type="scientific">Lithospermum erythrorhizon</name>
    <name type="common">Purple gromwell</name>
    <name type="synonym">Lithospermum officinale var. erythrorhizon</name>
    <dbReference type="NCBI Taxonomy" id="34254"/>
    <lineage>
        <taxon>Eukaryota</taxon>
        <taxon>Viridiplantae</taxon>
        <taxon>Streptophyta</taxon>
        <taxon>Embryophyta</taxon>
        <taxon>Tracheophyta</taxon>
        <taxon>Spermatophyta</taxon>
        <taxon>Magnoliopsida</taxon>
        <taxon>eudicotyledons</taxon>
        <taxon>Gunneridae</taxon>
        <taxon>Pentapetalae</taxon>
        <taxon>asterids</taxon>
        <taxon>lamiids</taxon>
        <taxon>Boraginales</taxon>
        <taxon>Boraginaceae</taxon>
        <taxon>Boraginoideae</taxon>
        <taxon>Lithospermeae</taxon>
        <taxon>Lithospermum</taxon>
    </lineage>
</organism>
<gene>
    <name evidence="1" type="ORF">LIER_00559</name>
</gene>